<dbReference type="SUPFAM" id="SSF51735">
    <property type="entry name" value="NAD(P)-binding Rossmann-fold domains"/>
    <property type="match status" value="1"/>
</dbReference>
<dbReference type="NCBIfam" id="TIGR00745">
    <property type="entry name" value="apbA_panE"/>
    <property type="match status" value="1"/>
</dbReference>
<feature type="domain" description="Ketopantoate reductase C-terminal" evidence="7">
    <location>
        <begin position="160"/>
        <end position="282"/>
    </location>
</feature>
<keyword evidence="9" id="KW-1185">Reference proteome</keyword>
<evidence type="ECO:0000256" key="4">
    <source>
        <dbReference type="ARBA" id="ARBA00048640"/>
    </source>
</evidence>
<dbReference type="Proteomes" id="UP000242752">
    <property type="component" value="Unassembled WGS sequence"/>
</dbReference>
<evidence type="ECO:0000256" key="1">
    <source>
        <dbReference type="ARBA" id="ARBA00007870"/>
    </source>
</evidence>
<proteinExistence type="inferred from homology"/>
<dbReference type="InterPro" id="IPR013752">
    <property type="entry name" value="KPA_reductase"/>
</dbReference>
<dbReference type="EMBL" id="PPRF01000002">
    <property type="protein sequence ID" value="PNZ30451.1"/>
    <property type="molecule type" value="Genomic_DNA"/>
</dbReference>
<comment type="caution">
    <text evidence="8">The sequence shown here is derived from an EMBL/GenBank/DDBJ whole genome shotgun (WGS) entry which is preliminary data.</text>
</comment>
<keyword evidence="5" id="KW-0566">Pantothenate biosynthesis</keyword>
<dbReference type="Pfam" id="PF08546">
    <property type="entry name" value="ApbA_C"/>
    <property type="match status" value="1"/>
</dbReference>
<dbReference type="InterPro" id="IPR036291">
    <property type="entry name" value="NAD(P)-bd_dom_sf"/>
</dbReference>
<dbReference type="RefSeq" id="WP_103357010.1">
    <property type="nucleotide sequence ID" value="NZ_PPRF01000002.1"/>
</dbReference>
<dbReference type="PANTHER" id="PTHR21708:SF26">
    <property type="entry name" value="2-DEHYDROPANTOATE 2-REDUCTASE"/>
    <property type="match status" value="1"/>
</dbReference>
<reference evidence="8 9" key="1">
    <citation type="submission" date="2017-08" db="EMBL/GenBank/DDBJ databases">
        <title>Draft genome sequences of 64 type strains of genus Staph aureus.</title>
        <authorList>
            <person name="Cole K."/>
            <person name="Golubchik T."/>
            <person name="Russell J."/>
            <person name="Foster D."/>
            <person name="Llewelyn M."/>
            <person name="Wilson D."/>
            <person name="Crook D."/>
            <person name="Paul J."/>
        </authorList>
    </citation>
    <scope>NUCLEOTIDE SEQUENCE [LARGE SCALE GENOMIC DNA]</scope>
    <source>
        <strain evidence="8 9">DSM 21968</strain>
    </source>
</reference>
<evidence type="ECO:0000256" key="5">
    <source>
        <dbReference type="RuleBase" id="RU362068"/>
    </source>
</evidence>
<accession>A0A2K3YXW2</accession>
<keyword evidence="3 5" id="KW-0560">Oxidoreductase</keyword>
<dbReference type="InterPro" id="IPR013328">
    <property type="entry name" value="6PGD_dom2"/>
</dbReference>
<evidence type="ECO:0000313" key="9">
    <source>
        <dbReference type="Proteomes" id="UP000242752"/>
    </source>
</evidence>
<protein>
    <recommendedName>
        <fullName evidence="5">2-dehydropantoate 2-reductase</fullName>
        <ecNumber evidence="5">1.1.1.169</ecNumber>
    </recommendedName>
    <alternativeName>
        <fullName evidence="5">Ketopantoate reductase</fullName>
    </alternativeName>
</protein>
<evidence type="ECO:0000259" key="7">
    <source>
        <dbReference type="Pfam" id="PF08546"/>
    </source>
</evidence>
<dbReference type="InterPro" id="IPR003710">
    <property type="entry name" value="ApbA"/>
</dbReference>
<dbReference type="GO" id="GO:0015940">
    <property type="term" value="P:pantothenate biosynthetic process"/>
    <property type="evidence" value="ECO:0007669"/>
    <property type="project" value="UniProtKB-UniPathway"/>
</dbReference>
<dbReference type="InterPro" id="IPR013332">
    <property type="entry name" value="KPR_N"/>
</dbReference>
<organism evidence="8 9">
    <name type="scientific">Staphylococcus rostri</name>
    <dbReference type="NCBI Taxonomy" id="522262"/>
    <lineage>
        <taxon>Bacteria</taxon>
        <taxon>Bacillati</taxon>
        <taxon>Bacillota</taxon>
        <taxon>Bacilli</taxon>
        <taxon>Bacillales</taxon>
        <taxon>Staphylococcaceae</taxon>
        <taxon>Staphylococcus</taxon>
    </lineage>
</organism>
<dbReference type="SUPFAM" id="SSF48179">
    <property type="entry name" value="6-phosphogluconate dehydrogenase C-terminal domain-like"/>
    <property type="match status" value="1"/>
</dbReference>
<dbReference type="UniPathway" id="UPA00028">
    <property type="reaction ID" value="UER00004"/>
</dbReference>
<dbReference type="GO" id="GO:0008677">
    <property type="term" value="F:2-dehydropantoate 2-reductase activity"/>
    <property type="evidence" value="ECO:0007669"/>
    <property type="project" value="UniProtKB-EC"/>
</dbReference>
<dbReference type="InterPro" id="IPR008927">
    <property type="entry name" value="6-PGluconate_DH-like_C_sf"/>
</dbReference>
<dbReference type="OrthoDB" id="9793586at2"/>
<dbReference type="NCBIfam" id="NF009542">
    <property type="entry name" value="PRK12921.1-4"/>
    <property type="match status" value="1"/>
</dbReference>
<comment type="function">
    <text evidence="5">Catalyzes the NADPH-dependent reduction of ketopantoate into pantoic acid.</text>
</comment>
<comment type="catalytic activity">
    <reaction evidence="5">
        <text>(R)-pantoate + NADP(+) = 2-dehydropantoate + NADPH + H(+)</text>
        <dbReference type="Rhea" id="RHEA:16233"/>
        <dbReference type="ChEBI" id="CHEBI:11561"/>
        <dbReference type="ChEBI" id="CHEBI:15378"/>
        <dbReference type="ChEBI" id="CHEBI:15980"/>
        <dbReference type="ChEBI" id="CHEBI:57783"/>
        <dbReference type="ChEBI" id="CHEBI:58349"/>
        <dbReference type="EC" id="1.1.1.169"/>
    </reaction>
</comment>
<dbReference type="PANTHER" id="PTHR21708">
    <property type="entry name" value="PROBABLE 2-DEHYDROPANTOATE 2-REDUCTASE"/>
    <property type="match status" value="1"/>
</dbReference>
<dbReference type="GO" id="GO:0005737">
    <property type="term" value="C:cytoplasm"/>
    <property type="evidence" value="ECO:0007669"/>
    <property type="project" value="TreeGrafter"/>
</dbReference>
<dbReference type="Gene3D" id="3.40.50.720">
    <property type="entry name" value="NAD(P)-binding Rossmann-like Domain"/>
    <property type="match status" value="1"/>
</dbReference>
<evidence type="ECO:0000259" key="6">
    <source>
        <dbReference type="Pfam" id="PF02558"/>
    </source>
</evidence>
<evidence type="ECO:0000313" key="8">
    <source>
        <dbReference type="EMBL" id="PNZ30451.1"/>
    </source>
</evidence>
<dbReference type="InterPro" id="IPR051402">
    <property type="entry name" value="KPR-Related"/>
</dbReference>
<dbReference type="AlphaFoldDB" id="A0A2K3YXW2"/>
<comment type="similarity">
    <text evidence="1 5">Belongs to the ketopantoate reductase family.</text>
</comment>
<evidence type="ECO:0000256" key="2">
    <source>
        <dbReference type="ARBA" id="ARBA00022857"/>
    </source>
</evidence>
<gene>
    <name evidence="8" type="ORF">CD122_00185</name>
</gene>
<dbReference type="EC" id="1.1.1.169" evidence="5"/>
<evidence type="ECO:0000256" key="3">
    <source>
        <dbReference type="ARBA" id="ARBA00023002"/>
    </source>
</evidence>
<dbReference type="GO" id="GO:0004616">
    <property type="term" value="F:phosphogluconate dehydrogenase (decarboxylating) activity"/>
    <property type="evidence" value="ECO:0007669"/>
    <property type="project" value="UniProtKB-EC"/>
</dbReference>
<dbReference type="FunFam" id="1.10.1040.10:FF:000017">
    <property type="entry name" value="2-dehydropantoate 2-reductase"/>
    <property type="match status" value="1"/>
</dbReference>
<dbReference type="Pfam" id="PF02558">
    <property type="entry name" value="ApbA"/>
    <property type="match status" value="1"/>
</dbReference>
<dbReference type="Gene3D" id="1.10.1040.10">
    <property type="entry name" value="N-(1-d-carboxylethyl)-l-norvaline Dehydrogenase, domain 2"/>
    <property type="match status" value="1"/>
</dbReference>
<comment type="catalytic activity">
    <reaction evidence="4">
        <text>6-phospho-D-gluconate + NADP(+) = D-ribulose 5-phosphate + CO2 + NADPH</text>
        <dbReference type="Rhea" id="RHEA:10116"/>
        <dbReference type="ChEBI" id="CHEBI:16526"/>
        <dbReference type="ChEBI" id="CHEBI:57783"/>
        <dbReference type="ChEBI" id="CHEBI:58121"/>
        <dbReference type="ChEBI" id="CHEBI:58349"/>
        <dbReference type="ChEBI" id="CHEBI:58759"/>
        <dbReference type="EC" id="1.1.1.44"/>
    </reaction>
</comment>
<comment type="pathway">
    <text evidence="5">Cofactor biosynthesis; (R)-pantothenate biosynthesis; (R)-pantoate from 3-methyl-2-oxobutanoate: step 2/2.</text>
</comment>
<name>A0A2K3YXW2_9STAP</name>
<sequence>MSNIAVIGAGAVGTAIAMMLQPTSSVTLLGRQDATRIYDDWETQTQQTIDVQSLTTYQGTFDIIFIAVKTHQLPAVVPHLSRLTHSKTVVILAQNGYGQLDLLADYQAYQGVVYISGEKNGTHVTHFRDRRIHIQRDQYTEQFAKQLANSNLELVLENTIEQTIWYKLLVNLGINTVTALTQDTARVLKRPDIYELCRQLLIEGSKVARACGVSLPNTIVTDIMQIYAGYPDEMGTSMYYDVKNQQPLEVEAIQGYIYRQSQQHHLDTPTLDRCYHDLKQLEPTA</sequence>
<feature type="domain" description="Ketopantoate reductase N-terminal" evidence="6">
    <location>
        <begin position="4"/>
        <end position="135"/>
    </location>
</feature>
<keyword evidence="2 5" id="KW-0521">NADP</keyword>